<keyword evidence="3" id="KW-1185">Reference proteome</keyword>
<dbReference type="SUPFAM" id="SSF89895">
    <property type="entry name" value="FYSH domain"/>
    <property type="match status" value="1"/>
</dbReference>
<evidence type="ECO:0000313" key="2">
    <source>
        <dbReference type="EMBL" id="CAG8490729.1"/>
    </source>
</evidence>
<feature type="domain" description="Ribosome maturation protein SDO1/SBDS N-terminal" evidence="1">
    <location>
        <begin position="7"/>
        <end position="97"/>
    </location>
</feature>
<name>A0A9N8WKX3_9GLOM</name>
<sequence>MSTAQGTRIIYKPQGSRDEYFVYAYPEEVKKWRKDKSIPLTDVVQSFDIFEIFGGGNDGIAGRPSKQRLENTFGTSKNMDVLEIILEDGMIHNTGKETSGSFAAINETRGKGVATAENAMGIHN</sequence>
<dbReference type="Pfam" id="PF01172">
    <property type="entry name" value="SBDS_N"/>
    <property type="match status" value="1"/>
</dbReference>
<evidence type="ECO:0000259" key="1">
    <source>
        <dbReference type="Pfam" id="PF01172"/>
    </source>
</evidence>
<gene>
    <name evidence="2" type="ORF">PBRASI_LOCUS2091</name>
</gene>
<evidence type="ECO:0000313" key="3">
    <source>
        <dbReference type="Proteomes" id="UP000789739"/>
    </source>
</evidence>
<dbReference type="InterPro" id="IPR019783">
    <property type="entry name" value="SDO1/SBDS_N"/>
</dbReference>
<dbReference type="OrthoDB" id="2567806at2759"/>
<reference evidence="2" key="1">
    <citation type="submission" date="2021-06" db="EMBL/GenBank/DDBJ databases">
        <authorList>
            <person name="Kallberg Y."/>
            <person name="Tangrot J."/>
            <person name="Rosling A."/>
        </authorList>
    </citation>
    <scope>NUCLEOTIDE SEQUENCE</scope>
    <source>
        <strain evidence="2">BR232B</strain>
    </source>
</reference>
<dbReference type="InterPro" id="IPR036786">
    <property type="entry name" value="Ribosome_mat_SBDS_N_sf"/>
</dbReference>
<dbReference type="AlphaFoldDB" id="A0A9N8WKX3"/>
<dbReference type="EMBL" id="CAJVPI010000154">
    <property type="protein sequence ID" value="CAG8490729.1"/>
    <property type="molecule type" value="Genomic_DNA"/>
</dbReference>
<accession>A0A9N8WKX3</accession>
<comment type="caution">
    <text evidence="2">The sequence shown here is derived from an EMBL/GenBank/DDBJ whole genome shotgun (WGS) entry which is preliminary data.</text>
</comment>
<proteinExistence type="predicted"/>
<organism evidence="2 3">
    <name type="scientific">Paraglomus brasilianum</name>
    <dbReference type="NCBI Taxonomy" id="144538"/>
    <lineage>
        <taxon>Eukaryota</taxon>
        <taxon>Fungi</taxon>
        <taxon>Fungi incertae sedis</taxon>
        <taxon>Mucoromycota</taxon>
        <taxon>Glomeromycotina</taxon>
        <taxon>Glomeromycetes</taxon>
        <taxon>Paraglomerales</taxon>
        <taxon>Paraglomeraceae</taxon>
        <taxon>Paraglomus</taxon>
    </lineage>
</organism>
<dbReference type="Gene3D" id="3.30.1250.10">
    <property type="entry name" value="Ribosome maturation protein SBDS, N-terminal domain"/>
    <property type="match status" value="1"/>
</dbReference>
<protein>
    <submittedName>
        <fullName evidence="2">6208_t:CDS:1</fullName>
    </submittedName>
</protein>
<dbReference type="Proteomes" id="UP000789739">
    <property type="component" value="Unassembled WGS sequence"/>
</dbReference>